<reference evidence="2 3" key="1">
    <citation type="journal article" date="2013" name="Genome Announc.">
        <title>Draft Genome Sequence of Desulfotignum phosphitoxidans DSM 13687 Strain FiPS-3.</title>
        <authorList>
            <person name="Poehlein A."/>
            <person name="Daniel R."/>
            <person name="Simeonova D.D."/>
        </authorList>
    </citation>
    <scope>NUCLEOTIDE SEQUENCE [LARGE SCALE GENOMIC DNA]</scope>
    <source>
        <strain evidence="2 3">DSM 13687</strain>
    </source>
</reference>
<organism evidence="2 3">
    <name type="scientific">Desulfotignum phosphitoxidans DSM 13687</name>
    <dbReference type="NCBI Taxonomy" id="1286635"/>
    <lineage>
        <taxon>Bacteria</taxon>
        <taxon>Pseudomonadati</taxon>
        <taxon>Thermodesulfobacteriota</taxon>
        <taxon>Desulfobacteria</taxon>
        <taxon>Desulfobacterales</taxon>
        <taxon>Desulfobacteraceae</taxon>
        <taxon>Desulfotignum</taxon>
    </lineage>
</organism>
<dbReference type="Proteomes" id="UP000014216">
    <property type="component" value="Unassembled WGS sequence"/>
</dbReference>
<dbReference type="InterPro" id="IPR046342">
    <property type="entry name" value="CBS_dom_sf"/>
</dbReference>
<evidence type="ECO:0000259" key="1">
    <source>
        <dbReference type="Pfam" id="PF00571"/>
    </source>
</evidence>
<dbReference type="EMBL" id="APJX01000006">
    <property type="protein sequence ID" value="EMS78947.1"/>
    <property type="molecule type" value="Genomic_DNA"/>
</dbReference>
<protein>
    <submittedName>
        <fullName evidence="2">CBS domain-containing protein</fullName>
    </submittedName>
</protein>
<name>S0G3V0_9BACT</name>
<dbReference type="Pfam" id="PF00571">
    <property type="entry name" value="CBS"/>
    <property type="match status" value="1"/>
</dbReference>
<dbReference type="OrthoDB" id="5470806at2"/>
<keyword evidence="3" id="KW-1185">Reference proteome</keyword>
<comment type="caution">
    <text evidence="2">The sequence shown here is derived from an EMBL/GenBank/DDBJ whole genome shotgun (WGS) entry which is preliminary data.</text>
</comment>
<dbReference type="SUPFAM" id="SSF54631">
    <property type="entry name" value="CBS-domain pair"/>
    <property type="match status" value="1"/>
</dbReference>
<evidence type="ECO:0000313" key="3">
    <source>
        <dbReference type="Proteomes" id="UP000014216"/>
    </source>
</evidence>
<evidence type="ECO:0000313" key="2">
    <source>
        <dbReference type="EMBL" id="EMS78947.1"/>
    </source>
</evidence>
<dbReference type="Gene3D" id="3.10.580.10">
    <property type="entry name" value="CBS-domain"/>
    <property type="match status" value="1"/>
</dbReference>
<dbReference type="RefSeq" id="WP_006966787.1">
    <property type="nucleotide sequence ID" value="NZ_APJX01000006.1"/>
</dbReference>
<gene>
    <name evidence="2" type="ORF">Dpo_6c01460</name>
</gene>
<accession>S0G3V0</accession>
<feature type="domain" description="CBS" evidence="1">
    <location>
        <begin position="115"/>
        <end position="174"/>
    </location>
</feature>
<sequence>MEKMKVKDLMVPVDQFPKIADTASLYDALFALEKAQEAFLSGKSTQRIMLVENEKKQIVGKISPIDLFKGLEKKYNQVNVEKTLEKFGLKYIWSGMRKEYDLWESPFKDLCRKAGDIHVKDFVKIPNEGQTVDAKDTLSKCFHLFVVNRHDTLFVMEKNEFIGMLRFSDVYKEVAQTMKECTV</sequence>
<dbReference type="AlphaFoldDB" id="S0G3V0"/>
<dbReference type="InterPro" id="IPR000644">
    <property type="entry name" value="CBS_dom"/>
</dbReference>
<proteinExistence type="predicted"/>